<evidence type="ECO:0000313" key="4">
    <source>
        <dbReference type="Proteomes" id="UP000298663"/>
    </source>
</evidence>
<dbReference type="GO" id="GO:0052651">
    <property type="term" value="P:monoacylglycerol catabolic process"/>
    <property type="evidence" value="ECO:0007669"/>
    <property type="project" value="TreeGrafter"/>
</dbReference>
<reference evidence="3 4" key="2">
    <citation type="journal article" date="2019" name="G3 (Bethesda)">
        <title>Hybrid Assembly of the Genome of the Entomopathogenic Nematode Steinernema carpocapsae Identifies the X-Chromosome.</title>
        <authorList>
            <person name="Serra L."/>
            <person name="Macchietto M."/>
            <person name="Macias-Munoz A."/>
            <person name="McGill C.J."/>
            <person name="Rodriguez I.M."/>
            <person name="Rodriguez B."/>
            <person name="Murad R."/>
            <person name="Mortazavi A."/>
        </authorList>
    </citation>
    <scope>NUCLEOTIDE SEQUENCE [LARGE SCALE GENOMIC DNA]</scope>
    <source>
        <strain evidence="3 4">ALL</strain>
    </source>
</reference>
<dbReference type="GO" id="GO:0004620">
    <property type="term" value="F:phospholipase activity"/>
    <property type="evidence" value="ECO:0007669"/>
    <property type="project" value="TreeGrafter"/>
</dbReference>
<proteinExistence type="predicted"/>
<dbReference type="AlphaFoldDB" id="A0A4U5N426"/>
<dbReference type="SUPFAM" id="SSF53474">
    <property type="entry name" value="alpha/beta-Hydrolases"/>
    <property type="match status" value="1"/>
</dbReference>
<dbReference type="STRING" id="34508.A0A4U5N426"/>
<dbReference type="GO" id="GO:0012505">
    <property type="term" value="C:endomembrane system"/>
    <property type="evidence" value="ECO:0007669"/>
    <property type="project" value="TreeGrafter"/>
</dbReference>
<dbReference type="InterPro" id="IPR029058">
    <property type="entry name" value="AB_hydrolase_fold"/>
</dbReference>
<comment type="caution">
    <text evidence="3">The sequence shown here is derived from an EMBL/GenBank/DDBJ whole genome shotgun (WGS) entry which is preliminary data.</text>
</comment>
<dbReference type="Gene3D" id="3.40.50.1820">
    <property type="entry name" value="alpha/beta hydrolase"/>
    <property type="match status" value="1"/>
</dbReference>
<keyword evidence="4" id="KW-1185">Reference proteome</keyword>
<dbReference type="GO" id="GO:0047372">
    <property type="term" value="F:monoacylglycerol lipase activity"/>
    <property type="evidence" value="ECO:0007669"/>
    <property type="project" value="TreeGrafter"/>
</dbReference>
<gene>
    <name evidence="3" type="ORF">L596_018155</name>
</gene>
<dbReference type="GO" id="GO:0006660">
    <property type="term" value="P:phosphatidylserine catabolic process"/>
    <property type="evidence" value="ECO:0007669"/>
    <property type="project" value="TreeGrafter"/>
</dbReference>
<accession>A0A4U5N426</accession>
<feature type="domain" description="Phosphatidylserine Lipase ABHD16 N-terminal" evidence="2">
    <location>
        <begin position="3"/>
        <end position="130"/>
    </location>
</feature>
<organism evidence="3 4">
    <name type="scientific">Steinernema carpocapsae</name>
    <name type="common">Entomopathogenic nematode</name>
    <dbReference type="NCBI Taxonomy" id="34508"/>
    <lineage>
        <taxon>Eukaryota</taxon>
        <taxon>Metazoa</taxon>
        <taxon>Ecdysozoa</taxon>
        <taxon>Nematoda</taxon>
        <taxon>Chromadorea</taxon>
        <taxon>Rhabditida</taxon>
        <taxon>Tylenchina</taxon>
        <taxon>Panagrolaimomorpha</taxon>
        <taxon>Strongyloidoidea</taxon>
        <taxon>Steinernematidae</taxon>
        <taxon>Steinernema</taxon>
    </lineage>
</organism>
<protein>
    <recommendedName>
        <fullName evidence="5">AB hydrolase-1 domain-containing protein</fullName>
    </recommendedName>
</protein>
<dbReference type="PANTHER" id="PTHR12277:SF72">
    <property type="entry name" value="BAT5L PROTEIN"/>
    <property type="match status" value="1"/>
</dbReference>
<dbReference type="InterPro" id="IPR000073">
    <property type="entry name" value="AB_hydrolase_1"/>
</dbReference>
<evidence type="ECO:0000259" key="2">
    <source>
        <dbReference type="Pfam" id="PF22990"/>
    </source>
</evidence>
<dbReference type="Pfam" id="PF22990">
    <property type="entry name" value="ABHD16_N"/>
    <property type="match status" value="1"/>
</dbReference>
<dbReference type="Pfam" id="PF00561">
    <property type="entry name" value="Abhydrolase_1"/>
    <property type="match status" value="1"/>
</dbReference>
<evidence type="ECO:0008006" key="5">
    <source>
        <dbReference type="Google" id="ProtNLM"/>
    </source>
</evidence>
<dbReference type="EMBL" id="AZBU02000005">
    <property type="protein sequence ID" value="TKR77131.1"/>
    <property type="molecule type" value="Genomic_DNA"/>
</dbReference>
<dbReference type="PANTHER" id="PTHR12277">
    <property type="entry name" value="ALPHA/BETA HYDROLASE DOMAIN-CONTAINING PROTEIN"/>
    <property type="match status" value="1"/>
</dbReference>
<evidence type="ECO:0000259" key="1">
    <source>
        <dbReference type="Pfam" id="PF00561"/>
    </source>
</evidence>
<sequence>MSKLTNYILGPRILQKFTPGTAEDEIYEENSLEALGERMMMFGRGFRHFCTVISPILFSMAYNRGWFAPSCMTKFVQYAVIYYSFAYTCRTIGRVCNGDYRTFANLLIEVTESKEPSPAAERELRKYDYEIFMAPVAFTATPRDDKKVVAVDETEFEDYGPLWTTIRDPLCAAVVHTFGRRMLYPGATSIFKTLLQGPLCQGRKNLVIENGGKRNVIITEDGNRIDTMFVDNRNPSKRFGAKLVITSEGNAGYYEVGIMNNGPISRGYSVLGWNHPGFGQSSGLPYPDQEMNAMDAVMQFATKKLGFKESDIILYGWSIGGYASTWAAANYDVGSVVLDATFDDVVPLAISKMPSPISFVVHYALRTHLNLQISKQLAMYKGPVRLIRRTHDEIMITNESGTDVEQLASNRANQLLLDLIDARHPGLLRNENDRGLVRMWLSLNAISRISQSSENIGELKRYAIYSGLNDKQRSSLIRYFCDKYLVDYDAGHNVPLPAEYFNPPTA</sequence>
<name>A0A4U5N426_STECR</name>
<dbReference type="OrthoDB" id="6412627at2759"/>
<evidence type="ECO:0000313" key="3">
    <source>
        <dbReference type="EMBL" id="TKR77131.1"/>
    </source>
</evidence>
<feature type="domain" description="AB hydrolase-1" evidence="1">
    <location>
        <begin position="264"/>
        <end position="390"/>
    </location>
</feature>
<reference evidence="3 4" key="1">
    <citation type="journal article" date="2015" name="Genome Biol.">
        <title>Comparative genomics of Steinernema reveals deeply conserved gene regulatory networks.</title>
        <authorList>
            <person name="Dillman A.R."/>
            <person name="Macchietto M."/>
            <person name="Porter C.F."/>
            <person name="Rogers A."/>
            <person name="Williams B."/>
            <person name="Antoshechkin I."/>
            <person name="Lee M.M."/>
            <person name="Goodwin Z."/>
            <person name="Lu X."/>
            <person name="Lewis E.E."/>
            <person name="Goodrich-Blair H."/>
            <person name="Stock S.P."/>
            <person name="Adams B.J."/>
            <person name="Sternberg P.W."/>
            <person name="Mortazavi A."/>
        </authorList>
    </citation>
    <scope>NUCLEOTIDE SEQUENCE [LARGE SCALE GENOMIC DNA]</scope>
    <source>
        <strain evidence="3 4">ALL</strain>
    </source>
</reference>
<dbReference type="InterPro" id="IPR054518">
    <property type="entry name" value="ABHD16_N"/>
</dbReference>
<dbReference type="Proteomes" id="UP000298663">
    <property type="component" value="Unassembled WGS sequence"/>
</dbReference>